<gene>
    <name evidence="2" type="ORF">g.12795</name>
</gene>
<evidence type="ECO:0000256" key="1">
    <source>
        <dbReference type="SAM" id="SignalP"/>
    </source>
</evidence>
<feature type="signal peptide" evidence="1">
    <location>
        <begin position="1"/>
        <end position="15"/>
    </location>
</feature>
<sequence>MLCALMVAAVAGSTAVDFQLGDGSVSSDHELDYGYVDFIIEELECMEKKKMPVPLIMSRSERMLLLLKRFWTEDMADINADTFSRLLRITNFMGLNGDALRCFSRNMTRKALLGAHSRDIFRTFPYSRPKECQEIMWEIFIAFSAETGCEVRVSDEGEATLYASKNSAAANCSALAS</sequence>
<name>A0A1B6HMV9_9HEMI</name>
<feature type="chain" id="PRO_5013153483" evidence="1">
    <location>
        <begin position="16"/>
        <end position="177"/>
    </location>
</feature>
<protein>
    <submittedName>
        <fullName evidence="2">Uncharacterized protein</fullName>
    </submittedName>
</protein>
<organism evidence="2">
    <name type="scientific">Homalodisca liturata</name>
    <dbReference type="NCBI Taxonomy" id="320908"/>
    <lineage>
        <taxon>Eukaryota</taxon>
        <taxon>Metazoa</taxon>
        <taxon>Ecdysozoa</taxon>
        <taxon>Arthropoda</taxon>
        <taxon>Hexapoda</taxon>
        <taxon>Insecta</taxon>
        <taxon>Pterygota</taxon>
        <taxon>Neoptera</taxon>
        <taxon>Paraneoptera</taxon>
        <taxon>Hemiptera</taxon>
        <taxon>Auchenorrhyncha</taxon>
        <taxon>Membracoidea</taxon>
        <taxon>Cicadellidae</taxon>
        <taxon>Cicadellinae</taxon>
        <taxon>Proconiini</taxon>
        <taxon>Homalodisca</taxon>
    </lineage>
</organism>
<dbReference type="EMBL" id="GECU01031696">
    <property type="protein sequence ID" value="JAS76010.1"/>
    <property type="molecule type" value="Transcribed_RNA"/>
</dbReference>
<feature type="non-terminal residue" evidence="2">
    <location>
        <position position="177"/>
    </location>
</feature>
<accession>A0A1B6HMV9</accession>
<dbReference type="AlphaFoldDB" id="A0A1B6HMV9"/>
<evidence type="ECO:0000313" key="2">
    <source>
        <dbReference type="EMBL" id="JAS76010.1"/>
    </source>
</evidence>
<keyword evidence="1" id="KW-0732">Signal</keyword>
<proteinExistence type="predicted"/>
<reference evidence="2" key="1">
    <citation type="submission" date="2015-11" db="EMBL/GenBank/DDBJ databases">
        <title>De novo transcriptome assembly of four potential Pierce s Disease insect vectors from Arizona vineyards.</title>
        <authorList>
            <person name="Tassone E.E."/>
        </authorList>
    </citation>
    <scope>NUCLEOTIDE SEQUENCE</scope>
</reference>